<dbReference type="PATRIC" id="fig|1300347.3.peg.551"/>
<dbReference type="EMBL" id="CP015079">
    <property type="protein sequence ID" value="ANH37001.1"/>
    <property type="molecule type" value="Genomic_DNA"/>
</dbReference>
<dbReference type="STRING" id="1300347.I601_0549"/>
<keyword evidence="1" id="KW-0732">Signal</keyword>
<dbReference type="Gene3D" id="3.40.50.1820">
    <property type="entry name" value="alpha/beta hydrolase"/>
    <property type="match status" value="1"/>
</dbReference>
<proteinExistence type="predicted"/>
<evidence type="ECO:0000256" key="1">
    <source>
        <dbReference type="SAM" id="SignalP"/>
    </source>
</evidence>
<accession>A0A1A9GHK2</accession>
<dbReference type="Proteomes" id="UP000077868">
    <property type="component" value="Chromosome"/>
</dbReference>
<dbReference type="AlphaFoldDB" id="A0A1A9GHK2"/>
<name>A0A1A9GHK2_9ACTN</name>
<reference evidence="2 3" key="1">
    <citation type="submission" date="2016-03" db="EMBL/GenBank/DDBJ databases">
        <title>Complete genome sequence of a soil Actinobacterium, Nocardioides dokdonensis FR1436.</title>
        <authorList>
            <person name="Kwon S.-K."/>
            <person name="Kim K."/>
            <person name="Kim J.F."/>
        </authorList>
    </citation>
    <scope>NUCLEOTIDE SEQUENCE [LARGE SCALE GENOMIC DNA]</scope>
    <source>
        <strain evidence="2 3">FR1436</strain>
    </source>
</reference>
<evidence type="ECO:0000313" key="3">
    <source>
        <dbReference type="Proteomes" id="UP000077868"/>
    </source>
</evidence>
<dbReference type="OrthoDB" id="3772719at2"/>
<dbReference type="GO" id="GO:0016787">
    <property type="term" value="F:hydrolase activity"/>
    <property type="evidence" value="ECO:0007669"/>
    <property type="project" value="UniProtKB-KW"/>
</dbReference>
<feature type="signal peptide" evidence="1">
    <location>
        <begin position="1"/>
        <end position="25"/>
    </location>
</feature>
<keyword evidence="3" id="KW-1185">Reference proteome</keyword>
<dbReference type="InterPro" id="IPR029058">
    <property type="entry name" value="AB_hydrolase_fold"/>
</dbReference>
<sequence length="268" mass="28749">MAKRLTQVVLAMVLAVLLVLGTTGASGERPAEKVEDNLEGQKVRVNLPPTNDPKGVVVFFHGQGGNVNDKMEGPWLDALRRDGWVVASSMFHREAWGNPASTQDANRVWEWAERQGGAEVTMYLGTSMGGTTSLNALLHGDQAPPCWYGVKAAVDMSTMGNVPGADGFIRKAYGGGPYPRERNPVDTAYKLARTGTTFRFVASPYDPYVPYAPNTGRLSAALQEFGADVSVRTVQGPHDDPSHYSAYDVVKFANECAAAQAKGARSSG</sequence>
<feature type="chain" id="PRO_5008388250" evidence="1">
    <location>
        <begin position="26"/>
        <end position="268"/>
    </location>
</feature>
<dbReference type="SUPFAM" id="SSF53474">
    <property type="entry name" value="alpha/beta-Hydrolases"/>
    <property type="match status" value="1"/>
</dbReference>
<organism evidence="2 3">
    <name type="scientific">Nocardioides dokdonensis FR1436</name>
    <dbReference type="NCBI Taxonomy" id="1300347"/>
    <lineage>
        <taxon>Bacteria</taxon>
        <taxon>Bacillati</taxon>
        <taxon>Actinomycetota</taxon>
        <taxon>Actinomycetes</taxon>
        <taxon>Propionibacteriales</taxon>
        <taxon>Nocardioidaceae</taxon>
        <taxon>Nocardioides</taxon>
    </lineage>
</organism>
<protein>
    <submittedName>
        <fullName evidence="2">Alpha/beta hydrolase family protein</fullName>
    </submittedName>
</protein>
<dbReference type="KEGG" id="ndk:I601_0549"/>
<evidence type="ECO:0000313" key="2">
    <source>
        <dbReference type="EMBL" id="ANH37001.1"/>
    </source>
</evidence>
<gene>
    <name evidence="2" type="ORF">I601_0549</name>
</gene>
<keyword evidence="2" id="KW-0378">Hydrolase</keyword>
<dbReference type="RefSeq" id="WP_157519844.1">
    <property type="nucleotide sequence ID" value="NZ_CP015079.1"/>
</dbReference>